<comment type="caution">
    <text evidence="1">The sequence shown here is derived from an EMBL/GenBank/DDBJ whole genome shotgun (WGS) entry which is preliminary data.</text>
</comment>
<protein>
    <submittedName>
        <fullName evidence="1">Uncharacterized protein</fullName>
    </submittedName>
</protein>
<accession>A0A3E0L5Z2</accession>
<sequence length="60" mass="6437">MSKNITKILDLFITVLISFSLFVNTAIACSDVMISGNGYTAVARNQQHEENSSSVPVSSS</sequence>
<gene>
    <name evidence="1" type="ORF">DWQ54_08365</name>
</gene>
<name>A0A3E0L5Z2_9CHRO</name>
<proteinExistence type="predicted"/>
<organism evidence="1 2">
    <name type="scientific">Microcystis flos-aquae TF09</name>
    <dbReference type="NCBI Taxonomy" id="2060473"/>
    <lineage>
        <taxon>Bacteria</taxon>
        <taxon>Bacillati</taxon>
        <taxon>Cyanobacteriota</taxon>
        <taxon>Cyanophyceae</taxon>
        <taxon>Oscillatoriophycideae</taxon>
        <taxon>Chroococcales</taxon>
        <taxon>Microcystaceae</taxon>
        <taxon>Microcystis</taxon>
    </lineage>
</organism>
<dbReference type="AlphaFoldDB" id="A0A3E0L5Z2"/>
<evidence type="ECO:0000313" key="1">
    <source>
        <dbReference type="EMBL" id="REJ42908.1"/>
    </source>
</evidence>
<dbReference type="EMBL" id="QQWC01000002">
    <property type="protein sequence ID" value="REJ42908.1"/>
    <property type="molecule type" value="Genomic_DNA"/>
</dbReference>
<dbReference type="PROSITE" id="PS51257">
    <property type="entry name" value="PROKAR_LIPOPROTEIN"/>
    <property type="match status" value="1"/>
</dbReference>
<dbReference type="Proteomes" id="UP000256873">
    <property type="component" value="Unassembled WGS sequence"/>
</dbReference>
<evidence type="ECO:0000313" key="2">
    <source>
        <dbReference type="Proteomes" id="UP000256873"/>
    </source>
</evidence>
<reference evidence="1 2" key="1">
    <citation type="submission" date="2017-10" db="EMBL/GenBank/DDBJ databases">
        <title>A large-scale comparative metagenomic study reveals the eutrophication-driven functional interactions in six Microcystis-epibionts communities.</title>
        <authorList>
            <person name="Li Q."/>
            <person name="Lin F."/>
        </authorList>
    </citation>
    <scope>NUCLEOTIDE SEQUENCE [LARGE SCALE GENOMIC DNA]</scope>
    <source>
        <strain evidence="1">TF09</strain>
    </source>
</reference>